<accession>A0ABP9GYA3</accession>
<gene>
    <name evidence="3" type="ORF">GCM10023205_08500</name>
</gene>
<protein>
    <recommendedName>
        <fullName evidence="2">HD-GYP domain-containing protein</fullName>
    </recommendedName>
</protein>
<dbReference type="EMBL" id="BAABHS010000002">
    <property type="protein sequence ID" value="GAA4950201.1"/>
    <property type="molecule type" value="Genomic_DNA"/>
</dbReference>
<dbReference type="PANTHER" id="PTHR45228">
    <property type="entry name" value="CYCLIC DI-GMP PHOSPHODIESTERASE TM_0186-RELATED"/>
    <property type="match status" value="1"/>
</dbReference>
<keyword evidence="1" id="KW-0472">Membrane</keyword>
<organism evidence="3 4">
    <name type="scientific">Yinghuangia aomiensis</name>
    <dbReference type="NCBI Taxonomy" id="676205"/>
    <lineage>
        <taxon>Bacteria</taxon>
        <taxon>Bacillati</taxon>
        <taxon>Actinomycetota</taxon>
        <taxon>Actinomycetes</taxon>
        <taxon>Kitasatosporales</taxon>
        <taxon>Streptomycetaceae</taxon>
        <taxon>Yinghuangia</taxon>
    </lineage>
</organism>
<feature type="domain" description="HD-GYP" evidence="2">
    <location>
        <begin position="47"/>
        <end position="242"/>
    </location>
</feature>
<dbReference type="Gene3D" id="1.10.3210.10">
    <property type="entry name" value="Hypothetical protein af1432"/>
    <property type="match status" value="1"/>
</dbReference>
<dbReference type="Pfam" id="PF13487">
    <property type="entry name" value="HD_5"/>
    <property type="match status" value="1"/>
</dbReference>
<keyword evidence="4" id="KW-1185">Reference proteome</keyword>
<evidence type="ECO:0000313" key="3">
    <source>
        <dbReference type="EMBL" id="GAA4950201.1"/>
    </source>
</evidence>
<feature type="transmembrane region" description="Helical" evidence="1">
    <location>
        <begin position="20"/>
        <end position="38"/>
    </location>
</feature>
<dbReference type="CDD" id="cd00077">
    <property type="entry name" value="HDc"/>
    <property type="match status" value="1"/>
</dbReference>
<dbReference type="InterPro" id="IPR006675">
    <property type="entry name" value="HDIG_dom"/>
</dbReference>
<evidence type="ECO:0000256" key="1">
    <source>
        <dbReference type="SAM" id="Phobius"/>
    </source>
</evidence>
<keyword evidence="1" id="KW-1133">Transmembrane helix</keyword>
<comment type="caution">
    <text evidence="3">The sequence shown here is derived from an EMBL/GenBank/DDBJ whole genome shotgun (WGS) entry which is preliminary data.</text>
</comment>
<evidence type="ECO:0000259" key="2">
    <source>
        <dbReference type="PROSITE" id="PS51832"/>
    </source>
</evidence>
<reference evidence="4" key="1">
    <citation type="journal article" date="2019" name="Int. J. Syst. Evol. Microbiol.">
        <title>The Global Catalogue of Microorganisms (GCM) 10K type strain sequencing project: providing services to taxonomists for standard genome sequencing and annotation.</title>
        <authorList>
            <consortium name="The Broad Institute Genomics Platform"/>
            <consortium name="The Broad Institute Genome Sequencing Center for Infectious Disease"/>
            <person name="Wu L."/>
            <person name="Ma J."/>
        </authorList>
    </citation>
    <scope>NUCLEOTIDE SEQUENCE [LARGE SCALE GENOMIC DNA]</scope>
    <source>
        <strain evidence="4">JCM 17986</strain>
    </source>
</reference>
<dbReference type="SUPFAM" id="SSF109604">
    <property type="entry name" value="HD-domain/PDEase-like"/>
    <property type="match status" value="1"/>
</dbReference>
<dbReference type="NCBIfam" id="TIGR00277">
    <property type="entry name" value="HDIG"/>
    <property type="match status" value="1"/>
</dbReference>
<name>A0ABP9GYA3_9ACTN</name>
<evidence type="ECO:0000313" key="4">
    <source>
        <dbReference type="Proteomes" id="UP001500466"/>
    </source>
</evidence>
<keyword evidence="1" id="KW-0812">Transmembrane</keyword>
<proteinExistence type="predicted"/>
<dbReference type="PANTHER" id="PTHR45228:SF4">
    <property type="entry name" value="LIPOPROTEIN"/>
    <property type="match status" value="1"/>
</dbReference>
<dbReference type="InterPro" id="IPR052020">
    <property type="entry name" value="Cyclic_di-GMP/3'3'-cGAMP_PDE"/>
</dbReference>
<dbReference type="Proteomes" id="UP001500466">
    <property type="component" value="Unassembled WGS sequence"/>
</dbReference>
<dbReference type="InterPro" id="IPR037522">
    <property type="entry name" value="HD_GYP_dom"/>
</dbReference>
<dbReference type="SMART" id="SM00471">
    <property type="entry name" value="HDc"/>
    <property type="match status" value="1"/>
</dbReference>
<dbReference type="PROSITE" id="PS51832">
    <property type="entry name" value="HD_GYP"/>
    <property type="match status" value="1"/>
</dbReference>
<sequence length="284" mass="30414">MGTLPTVPDGRSTTRTLCVGAGIALQGAVMASAALLYLRRNLTRVRGEAARDAAVRSLLRAVEVKDGYTRAHSERVAYASVLIARQLGMGRQRIVLLRYAALLHDVGKLGVPTRLLTKSGPLDADERETIQRHPQCGADLVRDLDFLGEGRDGILHHHERLDGRGYPGGLAGDAIPEFARIIAVADAFDAMTSTRSYRRSRPIEAALTELHRCSGDQFDPRMVTALETALRRYGWPLAERPAAGLTAPVGTGLEGLPPLPVPRLGTQDSHSVAGALAAEHADGA</sequence>
<dbReference type="InterPro" id="IPR003607">
    <property type="entry name" value="HD/PDEase_dom"/>
</dbReference>